<keyword evidence="10 13" id="KW-0408">Iron</keyword>
<dbReference type="SUPFAM" id="SSF48264">
    <property type="entry name" value="Cytochrome P450"/>
    <property type="match status" value="1"/>
</dbReference>
<evidence type="ECO:0000256" key="13">
    <source>
        <dbReference type="PIRSR" id="PIRSR602401-1"/>
    </source>
</evidence>
<evidence type="ECO:0000256" key="5">
    <source>
        <dbReference type="ARBA" id="ARBA00022617"/>
    </source>
</evidence>
<dbReference type="STRING" id="1077348.A0A2G8RMP2"/>
<dbReference type="InterPro" id="IPR002401">
    <property type="entry name" value="Cyt_P450_E_grp-I"/>
</dbReference>
<evidence type="ECO:0000256" key="2">
    <source>
        <dbReference type="ARBA" id="ARBA00004167"/>
    </source>
</evidence>
<evidence type="ECO:0000313" key="15">
    <source>
        <dbReference type="EMBL" id="PIL22785.1"/>
    </source>
</evidence>
<keyword evidence="8" id="KW-1133">Transmembrane helix</keyword>
<comment type="pathway">
    <text evidence="3">Secondary metabolite biosynthesis.</text>
</comment>
<evidence type="ECO:0000313" key="16">
    <source>
        <dbReference type="Proteomes" id="UP000230002"/>
    </source>
</evidence>
<evidence type="ECO:0000256" key="14">
    <source>
        <dbReference type="RuleBase" id="RU000461"/>
    </source>
</evidence>
<evidence type="ECO:0000256" key="6">
    <source>
        <dbReference type="ARBA" id="ARBA00022692"/>
    </source>
</evidence>
<dbReference type="AlphaFoldDB" id="A0A2G8RMP2"/>
<dbReference type="Gene3D" id="1.10.630.10">
    <property type="entry name" value="Cytochrome P450"/>
    <property type="match status" value="1"/>
</dbReference>
<evidence type="ECO:0000256" key="10">
    <source>
        <dbReference type="ARBA" id="ARBA00023004"/>
    </source>
</evidence>
<accession>A0A2G8RMP2</accession>
<gene>
    <name evidence="15" type="ORF">GSI_15480</name>
</gene>
<organism evidence="15 16">
    <name type="scientific">Ganoderma sinense ZZ0214-1</name>
    <dbReference type="NCBI Taxonomy" id="1077348"/>
    <lineage>
        <taxon>Eukaryota</taxon>
        <taxon>Fungi</taxon>
        <taxon>Dikarya</taxon>
        <taxon>Basidiomycota</taxon>
        <taxon>Agaricomycotina</taxon>
        <taxon>Agaricomycetes</taxon>
        <taxon>Polyporales</taxon>
        <taxon>Polyporaceae</taxon>
        <taxon>Ganoderma</taxon>
    </lineage>
</organism>
<evidence type="ECO:0000256" key="11">
    <source>
        <dbReference type="ARBA" id="ARBA00023033"/>
    </source>
</evidence>
<dbReference type="PRINTS" id="PR00463">
    <property type="entry name" value="EP450I"/>
</dbReference>
<keyword evidence="12" id="KW-0472">Membrane</keyword>
<dbReference type="GO" id="GO:0005506">
    <property type="term" value="F:iron ion binding"/>
    <property type="evidence" value="ECO:0007669"/>
    <property type="project" value="InterPro"/>
</dbReference>
<evidence type="ECO:0000256" key="12">
    <source>
        <dbReference type="ARBA" id="ARBA00023136"/>
    </source>
</evidence>
<dbReference type="GO" id="GO:0004497">
    <property type="term" value="F:monooxygenase activity"/>
    <property type="evidence" value="ECO:0007669"/>
    <property type="project" value="UniProtKB-KW"/>
</dbReference>
<keyword evidence="7 13" id="KW-0479">Metal-binding</keyword>
<dbReference type="InterPro" id="IPR017972">
    <property type="entry name" value="Cyt_P450_CS"/>
</dbReference>
<dbReference type="PROSITE" id="PS00086">
    <property type="entry name" value="CYTOCHROME_P450"/>
    <property type="match status" value="1"/>
</dbReference>
<dbReference type="PRINTS" id="PR00385">
    <property type="entry name" value="P450"/>
</dbReference>
<keyword evidence="6" id="KW-0812">Transmembrane</keyword>
<evidence type="ECO:0000256" key="8">
    <source>
        <dbReference type="ARBA" id="ARBA00022989"/>
    </source>
</evidence>
<dbReference type="GO" id="GO:0020037">
    <property type="term" value="F:heme binding"/>
    <property type="evidence" value="ECO:0007669"/>
    <property type="project" value="InterPro"/>
</dbReference>
<keyword evidence="5 13" id="KW-0349">Heme</keyword>
<name>A0A2G8RMP2_9APHY</name>
<keyword evidence="16" id="KW-1185">Reference proteome</keyword>
<dbReference type="CDD" id="cd11065">
    <property type="entry name" value="CYP64-like"/>
    <property type="match status" value="1"/>
</dbReference>
<dbReference type="EMBL" id="AYKW01000069">
    <property type="protein sequence ID" value="PIL22785.1"/>
    <property type="molecule type" value="Genomic_DNA"/>
</dbReference>
<dbReference type="OrthoDB" id="2789670at2759"/>
<dbReference type="InterPro" id="IPR036396">
    <property type="entry name" value="Cyt_P450_sf"/>
</dbReference>
<proteinExistence type="inferred from homology"/>
<evidence type="ECO:0000256" key="1">
    <source>
        <dbReference type="ARBA" id="ARBA00001971"/>
    </source>
</evidence>
<feature type="binding site" description="axial binding residue" evidence="13">
    <location>
        <position position="449"/>
    </location>
    <ligand>
        <name>heme</name>
        <dbReference type="ChEBI" id="CHEBI:30413"/>
    </ligand>
    <ligandPart>
        <name>Fe</name>
        <dbReference type="ChEBI" id="CHEBI:18248"/>
    </ligandPart>
</feature>
<protein>
    <submittedName>
        <fullName evidence="15">Cytochrome P450</fullName>
    </submittedName>
</protein>
<dbReference type="InterPro" id="IPR050364">
    <property type="entry name" value="Cytochrome_P450_fung"/>
</dbReference>
<keyword evidence="9 14" id="KW-0560">Oxidoreductase</keyword>
<dbReference type="Pfam" id="PF00067">
    <property type="entry name" value="p450"/>
    <property type="match status" value="1"/>
</dbReference>
<dbReference type="GO" id="GO:0016020">
    <property type="term" value="C:membrane"/>
    <property type="evidence" value="ECO:0007669"/>
    <property type="project" value="UniProtKB-SubCell"/>
</dbReference>
<evidence type="ECO:0000256" key="9">
    <source>
        <dbReference type="ARBA" id="ARBA00023002"/>
    </source>
</evidence>
<dbReference type="GO" id="GO:0016705">
    <property type="term" value="F:oxidoreductase activity, acting on paired donors, with incorporation or reduction of molecular oxygen"/>
    <property type="evidence" value="ECO:0007669"/>
    <property type="project" value="InterPro"/>
</dbReference>
<reference evidence="15 16" key="1">
    <citation type="journal article" date="2015" name="Sci. Rep.">
        <title>Chromosome-level genome map provides insights into diverse defense mechanisms in the medicinal fungus Ganoderma sinense.</title>
        <authorList>
            <person name="Zhu Y."/>
            <person name="Xu J."/>
            <person name="Sun C."/>
            <person name="Zhou S."/>
            <person name="Xu H."/>
            <person name="Nelson D.R."/>
            <person name="Qian J."/>
            <person name="Song J."/>
            <person name="Luo H."/>
            <person name="Xiang L."/>
            <person name="Li Y."/>
            <person name="Xu Z."/>
            <person name="Ji A."/>
            <person name="Wang L."/>
            <person name="Lu S."/>
            <person name="Hayward A."/>
            <person name="Sun W."/>
            <person name="Li X."/>
            <person name="Schwartz D.C."/>
            <person name="Wang Y."/>
            <person name="Chen S."/>
        </authorList>
    </citation>
    <scope>NUCLEOTIDE SEQUENCE [LARGE SCALE GENOMIC DNA]</scope>
    <source>
        <strain evidence="15 16">ZZ0214-1</strain>
    </source>
</reference>
<comment type="similarity">
    <text evidence="4 14">Belongs to the cytochrome P450 family.</text>
</comment>
<evidence type="ECO:0000256" key="3">
    <source>
        <dbReference type="ARBA" id="ARBA00005179"/>
    </source>
</evidence>
<dbReference type="PANTHER" id="PTHR46300">
    <property type="entry name" value="P450, PUTATIVE (EUROFUNG)-RELATED-RELATED"/>
    <property type="match status" value="1"/>
</dbReference>
<sequence length="524" mass="59114">MSMLSPTILILATPALLVVGVVWYIQAISHWRARTRGRPLPPGPKALPLVGNLFDMPKATPWIGYRNLSAKYGDILFFRTLGQSMIILGNPRLAFEFLEKRSSNYSARPLSPMFDLIGWEWNFGFMTYGHIWRRYRRLFWQHFHPGVVSKYHGVQRDESRQFLKKLLTYPERLEEHIRHTFAASVLKTVYGIDVAKEGDRIIEVIDTSMEGVSVALTPGAFLVEYLPFLRHIPEWLPGAGFQKRLRRWRDASHEMVEMPFAQAKAAMKDGHPTSSIVGTMLGGMAHLEDSAVAEEEYVSKNVAAISYAGGADTTISTFQTFFLAMSLHPEAVAKAQAELEAVVGPTRLPDHADRSDLPYVNAIIKECLRWQNAVPLCIPHAAVEDDEFDGYFIPAGTVVFPNAWAILHDPEAYPEPERFLPERFLKDGQLNPDVRDPATVAFGFGRRICPGRHFAEASLFINIARVLHVFIIGPPLDERGEVIRVEPKMKDGILSYPEDWRCTIKPRSAHAETLILGGEHPETH</sequence>
<comment type="subcellular location">
    <subcellularLocation>
        <location evidence="2">Membrane</location>
        <topology evidence="2">Single-pass membrane protein</topology>
    </subcellularLocation>
</comment>
<dbReference type="InterPro" id="IPR001128">
    <property type="entry name" value="Cyt_P450"/>
</dbReference>
<dbReference type="Proteomes" id="UP000230002">
    <property type="component" value="Unassembled WGS sequence"/>
</dbReference>
<evidence type="ECO:0000256" key="7">
    <source>
        <dbReference type="ARBA" id="ARBA00022723"/>
    </source>
</evidence>
<keyword evidence="11 14" id="KW-0503">Monooxygenase</keyword>
<dbReference type="PANTHER" id="PTHR46300:SF7">
    <property type="entry name" value="P450, PUTATIVE (EUROFUNG)-RELATED"/>
    <property type="match status" value="1"/>
</dbReference>
<comment type="cofactor">
    <cofactor evidence="1 13">
        <name>heme</name>
        <dbReference type="ChEBI" id="CHEBI:30413"/>
    </cofactor>
</comment>
<evidence type="ECO:0000256" key="4">
    <source>
        <dbReference type="ARBA" id="ARBA00010617"/>
    </source>
</evidence>
<comment type="caution">
    <text evidence="15">The sequence shown here is derived from an EMBL/GenBank/DDBJ whole genome shotgun (WGS) entry which is preliminary data.</text>
</comment>